<evidence type="ECO:0000256" key="1">
    <source>
        <dbReference type="ARBA" id="ARBA00006601"/>
    </source>
</evidence>
<dbReference type="PIRSF" id="PIRSF000124">
    <property type="entry name" value="UDPglc_GDPman_dh"/>
    <property type="match status" value="1"/>
</dbReference>
<dbReference type="InterPro" id="IPR017476">
    <property type="entry name" value="UDP-Glc/GDP-Man"/>
</dbReference>
<dbReference type="InterPro" id="IPR001732">
    <property type="entry name" value="UDP-Glc/GDP-Man_DH_N"/>
</dbReference>
<dbReference type="InterPro" id="IPR014027">
    <property type="entry name" value="UDP-Glc/GDP-Man_DH_C"/>
</dbReference>
<evidence type="ECO:0000256" key="4">
    <source>
        <dbReference type="PIRNR" id="PIRNR000124"/>
    </source>
</evidence>
<dbReference type="InterPro" id="IPR014026">
    <property type="entry name" value="UDP-Glc/GDP-Man_DH_dimer"/>
</dbReference>
<organism evidence="6 7">
    <name type="scientific">Candidatus Falkowbacteria bacterium RIFOXYC2_FULL_48_21</name>
    <dbReference type="NCBI Taxonomy" id="1798005"/>
    <lineage>
        <taxon>Bacteria</taxon>
        <taxon>Candidatus Falkowiibacteriota</taxon>
    </lineage>
</organism>
<sequence>MSDIKIAVIGLGYVGLPLAVAFGRKFDDVIGFDINERRVVELQGGMDHSGELLAEELTNTRVRYTTNAAELRQANFLVVAVPTPIDDNFQPDLKPLQDASRIVGENLLANSIVVFESTVYPGVTEDVCGPILEQYSHLKCGSEFKLGYSPERINPGDKQFTVEKVIKIVSGQDEPTANVVAEVYGKICLAGIHRASSIKVAEAAKLIENVQRDLNIALANELSLIFQNLKINTWDVLEAAGTKWNFQKYVPGLVGGHCIGVDPYYLTYLSTKLGHNPELILTARRINEYMASHVADMMTKGLNEVNKPLAGANVLVAGLTFKENVKDIRNSKAKNIISRLKSVGINVFAIDPLLDDDAIRNFGAEPVRGFDNLPKKIDGIIICLIHEPFKSLSLRQIKDVSNGKVVIVDVKGLLRGEAARDLGVAYYSL</sequence>
<keyword evidence="2" id="KW-0560">Oxidoreductase</keyword>
<dbReference type="PIRSF" id="PIRSF500136">
    <property type="entry name" value="UDP_ManNAc_DH"/>
    <property type="match status" value="1"/>
</dbReference>
<dbReference type="GO" id="GO:0016628">
    <property type="term" value="F:oxidoreductase activity, acting on the CH-CH group of donors, NAD or NADP as acceptor"/>
    <property type="evidence" value="ECO:0007669"/>
    <property type="project" value="InterPro"/>
</dbReference>
<dbReference type="EMBL" id="MFGM01000074">
    <property type="protein sequence ID" value="OGF34294.1"/>
    <property type="molecule type" value="Genomic_DNA"/>
</dbReference>
<name>A0A1F5T5P5_9BACT</name>
<dbReference type="PANTHER" id="PTHR43491:SF2">
    <property type="entry name" value="UDP-N-ACETYL-D-MANNOSAMINE DEHYDROGENASE"/>
    <property type="match status" value="1"/>
</dbReference>
<comment type="caution">
    <text evidence="6">The sequence shown here is derived from an EMBL/GenBank/DDBJ whole genome shotgun (WGS) entry which is preliminary data.</text>
</comment>
<dbReference type="InterPro" id="IPR028359">
    <property type="entry name" value="UDP_ManNAc/GlcNAc_DH"/>
</dbReference>
<gene>
    <name evidence="6" type="ORF">A2482_00685</name>
</gene>
<dbReference type="InterPro" id="IPR036291">
    <property type="entry name" value="NAD(P)-bd_dom_sf"/>
</dbReference>
<keyword evidence="3" id="KW-0520">NAD</keyword>
<feature type="domain" description="UDP-glucose/GDP-mannose dehydrogenase C-terminal" evidence="5">
    <location>
        <begin position="315"/>
        <end position="416"/>
    </location>
</feature>
<dbReference type="Pfam" id="PF03720">
    <property type="entry name" value="UDPG_MGDP_dh_C"/>
    <property type="match status" value="1"/>
</dbReference>
<dbReference type="PANTHER" id="PTHR43491">
    <property type="entry name" value="UDP-N-ACETYL-D-MANNOSAMINE DEHYDROGENASE"/>
    <property type="match status" value="1"/>
</dbReference>
<reference evidence="6 7" key="1">
    <citation type="journal article" date="2016" name="Nat. Commun.">
        <title>Thousands of microbial genomes shed light on interconnected biogeochemical processes in an aquifer system.</title>
        <authorList>
            <person name="Anantharaman K."/>
            <person name="Brown C.T."/>
            <person name="Hug L.A."/>
            <person name="Sharon I."/>
            <person name="Castelle C.J."/>
            <person name="Probst A.J."/>
            <person name="Thomas B.C."/>
            <person name="Singh A."/>
            <person name="Wilkins M.J."/>
            <person name="Karaoz U."/>
            <person name="Brodie E.L."/>
            <person name="Williams K.H."/>
            <person name="Hubbard S.S."/>
            <person name="Banfield J.F."/>
        </authorList>
    </citation>
    <scope>NUCLEOTIDE SEQUENCE [LARGE SCALE GENOMIC DNA]</scope>
</reference>
<comment type="similarity">
    <text evidence="1 4">Belongs to the UDP-glucose/GDP-mannose dehydrogenase family.</text>
</comment>
<dbReference type="GO" id="GO:0000271">
    <property type="term" value="P:polysaccharide biosynthetic process"/>
    <property type="evidence" value="ECO:0007669"/>
    <property type="project" value="InterPro"/>
</dbReference>
<dbReference type="GO" id="GO:0016616">
    <property type="term" value="F:oxidoreductase activity, acting on the CH-OH group of donors, NAD or NADP as acceptor"/>
    <property type="evidence" value="ECO:0007669"/>
    <property type="project" value="InterPro"/>
</dbReference>
<evidence type="ECO:0000259" key="5">
    <source>
        <dbReference type="SMART" id="SM00984"/>
    </source>
</evidence>
<dbReference type="InterPro" id="IPR036220">
    <property type="entry name" value="UDP-Glc/GDP-Man_DH_C_sf"/>
</dbReference>
<dbReference type="SMART" id="SM00984">
    <property type="entry name" value="UDPG_MGDP_dh_C"/>
    <property type="match status" value="1"/>
</dbReference>
<evidence type="ECO:0000313" key="7">
    <source>
        <dbReference type="Proteomes" id="UP000178656"/>
    </source>
</evidence>
<evidence type="ECO:0000256" key="2">
    <source>
        <dbReference type="ARBA" id="ARBA00023002"/>
    </source>
</evidence>
<dbReference type="Gene3D" id="3.40.50.720">
    <property type="entry name" value="NAD(P)-binding Rossmann-like Domain"/>
    <property type="match status" value="2"/>
</dbReference>
<dbReference type="AlphaFoldDB" id="A0A1F5T5P5"/>
<evidence type="ECO:0000313" key="6">
    <source>
        <dbReference type="EMBL" id="OGF34294.1"/>
    </source>
</evidence>
<accession>A0A1F5T5P5</accession>
<proteinExistence type="inferred from homology"/>
<dbReference type="Proteomes" id="UP000178656">
    <property type="component" value="Unassembled WGS sequence"/>
</dbReference>
<dbReference type="SUPFAM" id="SSF51735">
    <property type="entry name" value="NAD(P)-binding Rossmann-fold domains"/>
    <property type="match status" value="1"/>
</dbReference>
<dbReference type="NCBIfam" id="TIGR03026">
    <property type="entry name" value="NDP-sugDHase"/>
    <property type="match status" value="1"/>
</dbReference>
<dbReference type="GO" id="GO:0051287">
    <property type="term" value="F:NAD binding"/>
    <property type="evidence" value="ECO:0007669"/>
    <property type="project" value="InterPro"/>
</dbReference>
<dbReference type="SUPFAM" id="SSF48179">
    <property type="entry name" value="6-phosphogluconate dehydrogenase C-terminal domain-like"/>
    <property type="match status" value="1"/>
</dbReference>
<protein>
    <recommendedName>
        <fullName evidence="5">UDP-glucose/GDP-mannose dehydrogenase C-terminal domain-containing protein</fullName>
    </recommendedName>
</protein>
<dbReference type="Pfam" id="PF00984">
    <property type="entry name" value="UDPG_MGDP_dh"/>
    <property type="match status" value="1"/>
</dbReference>
<dbReference type="Pfam" id="PF03721">
    <property type="entry name" value="UDPG_MGDP_dh_N"/>
    <property type="match status" value="1"/>
</dbReference>
<dbReference type="SUPFAM" id="SSF52413">
    <property type="entry name" value="UDP-glucose/GDP-mannose dehydrogenase C-terminal domain"/>
    <property type="match status" value="1"/>
</dbReference>
<dbReference type="InterPro" id="IPR008927">
    <property type="entry name" value="6-PGluconate_DH-like_C_sf"/>
</dbReference>
<evidence type="ECO:0000256" key="3">
    <source>
        <dbReference type="ARBA" id="ARBA00023027"/>
    </source>
</evidence>